<feature type="compositionally biased region" description="Low complexity" evidence="1">
    <location>
        <begin position="123"/>
        <end position="144"/>
    </location>
</feature>
<dbReference type="EnsemblProtists" id="EOD13025">
    <property type="protein sequence ID" value="EOD13025"/>
    <property type="gene ID" value="EMIHUDRAFT_470780"/>
</dbReference>
<reference evidence="2" key="2">
    <citation type="submission" date="2024-10" db="UniProtKB">
        <authorList>
            <consortium name="EnsemblProtists"/>
        </authorList>
    </citation>
    <scope>IDENTIFICATION</scope>
</reference>
<dbReference type="KEGG" id="ehx:EMIHUDRAFT_470780"/>
<evidence type="ECO:0000313" key="2">
    <source>
        <dbReference type="EnsemblProtists" id="EOD13025"/>
    </source>
</evidence>
<proteinExistence type="predicted"/>
<dbReference type="RefSeq" id="XP_005765454.1">
    <property type="nucleotide sequence ID" value="XM_005765397.1"/>
</dbReference>
<keyword evidence="3" id="KW-1185">Reference proteome</keyword>
<evidence type="ECO:0000313" key="3">
    <source>
        <dbReference type="Proteomes" id="UP000013827"/>
    </source>
</evidence>
<protein>
    <submittedName>
        <fullName evidence="2">Uncharacterized protein</fullName>
    </submittedName>
</protein>
<accession>A0A0D3IP40</accession>
<dbReference type="PaxDb" id="2903-EOD13025"/>
<sequence>LGRRCRSPRSPPLLPPHRTCLLLRHRLRTTTCSRSCNGRCLDLSRPPPAPRRFSACSSASTARRLSPRRSVPTSSSLSSRSSRLSSSSPTGGPACSTRPASAGWRPFRSAPRTSRRSTDLSGTASPSSRRPAPTRAATSRRAPSCCASKTRRLRTTAGARWRGSSSARCSAYCAICARGRSACGRCTCLARATRRSAHSRPARRAARRRGRRPCCCTPRGFAWRTRTRLSRGGARWLASRQACRVSRWAR</sequence>
<evidence type="ECO:0000256" key="1">
    <source>
        <dbReference type="SAM" id="MobiDB-lite"/>
    </source>
</evidence>
<dbReference type="HOGENOM" id="CLU_1113806_0_0_1"/>
<dbReference type="Proteomes" id="UP000013827">
    <property type="component" value="Unassembled WGS sequence"/>
</dbReference>
<dbReference type="GeneID" id="17259175"/>
<dbReference type="AlphaFoldDB" id="A0A0D3IP40"/>
<feature type="compositionally biased region" description="Low complexity" evidence="1">
    <location>
        <begin position="51"/>
        <end position="89"/>
    </location>
</feature>
<reference evidence="3" key="1">
    <citation type="journal article" date="2013" name="Nature">
        <title>Pan genome of the phytoplankton Emiliania underpins its global distribution.</title>
        <authorList>
            <person name="Read B.A."/>
            <person name="Kegel J."/>
            <person name="Klute M.J."/>
            <person name="Kuo A."/>
            <person name="Lefebvre S.C."/>
            <person name="Maumus F."/>
            <person name="Mayer C."/>
            <person name="Miller J."/>
            <person name="Monier A."/>
            <person name="Salamov A."/>
            <person name="Young J."/>
            <person name="Aguilar M."/>
            <person name="Claverie J.M."/>
            <person name="Frickenhaus S."/>
            <person name="Gonzalez K."/>
            <person name="Herman E.K."/>
            <person name="Lin Y.C."/>
            <person name="Napier J."/>
            <person name="Ogata H."/>
            <person name="Sarno A.F."/>
            <person name="Shmutz J."/>
            <person name="Schroeder D."/>
            <person name="de Vargas C."/>
            <person name="Verret F."/>
            <person name="von Dassow P."/>
            <person name="Valentin K."/>
            <person name="Van de Peer Y."/>
            <person name="Wheeler G."/>
            <person name="Dacks J.B."/>
            <person name="Delwiche C.F."/>
            <person name="Dyhrman S.T."/>
            <person name="Glockner G."/>
            <person name="John U."/>
            <person name="Richards T."/>
            <person name="Worden A.Z."/>
            <person name="Zhang X."/>
            <person name="Grigoriev I.V."/>
            <person name="Allen A.E."/>
            <person name="Bidle K."/>
            <person name="Borodovsky M."/>
            <person name="Bowler C."/>
            <person name="Brownlee C."/>
            <person name="Cock J.M."/>
            <person name="Elias M."/>
            <person name="Gladyshev V.N."/>
            <person name="Groth M."/>
            <person name="Guda C."/>
            <person name="Hadaegh A."/>
            <person name="Iglesias-Rodriguez M.D."/>
            <person name="Jenkins J."/>
            <person name="Jones B.M."/>
            <person name="Lawson T."/>
            <person name="Leese F."/>
            <person name="Lindquist E."/>
            <person name="Lobanov A."/>
            <person name="Lomsadze A."/>
            <person name="Malik S.B."/>
            <person name="Marsh M.E."/>
            <person name="Mackinder L."/>
            <person name="Mock T."/>
            <person name="Mueller-Roeber B."/>
            <person name="Pagarete A."/>
            <person name="Parker M."/>
            <person name="Probert I."/>
            <person name="Quesneville H."/>
            <person name="Raines C."/>
            <person name="Rensing S.A."/>
            <person name="Riano-Pachon D.M."/>
            <person name="Richier S."/>
            <person name="Rokitta S."/>
            <person name="Shiraiwa Y."/>
            <person name="Soanes D.M."/>
            <person name="van der Giezen M."/>
            <person name="Wahlund T.M."/>
            <person name="Williams B."/>
            <person name="Wilson W."/>
            <person name="Wolfe G."/>
            <person name="Wurch L.L."/>
        </authorList>
    </citation>
    <scope>NUCLEOTIDE SEQUENCE</scope>
</reference>
<feature type="region of interest" description="Disordered" evidence="1">
    <location>
        <begin position="50"/>
        <end position="149"/>
    </location>
</feature>
<organism evidence="2 3">
    <name type="scientific">Emiliania huxleyi (strain CCMP1516)</name>
    <dbReference type="NCBI Taxonomy" id="280463"/>
    <lineage>
        <taxon>Eukaryota</taxon>
        <taxon>Haptista</taxon>
        <taxon>Haptophyta</taxon>
        <taxon>Prymnesiophyceae</taxon>
        <taxon>Isochrysidales</taxon>
        <taxon>Noelaerhabdaceae</taxon>
        <taxon>Emiliania</taxon>
    </lineage>
</organism>
<name>A0A0D3IP40_EMIH1</name>